<dbReference type="SUPFAM" id="SSF53335">
    <property type="entry name" value="S-adenosyl-L-methionine-dependent methyltransferases"/>
    <property type="match status" value="1"/>
</dbReference>
<proteinExistence type="inferred from homology"/>
<feature type="active site" description="Nucleophile" evidence="6">
    <location>
        <position position="641"/>
    </location>
</feature>
<dbReference type="PRINTS" id="PR02008">
    <property type="entry name" value="RCMTFAMILY"/>
</dbReference>
<keyword evidence="2 6" id="KW-0489">Methyltransferase</keyword>
<evidence type="ECO:0000259" key="7">
    <source>
        <dbReference type="PROSITE" id="PS51686"/>
    </source>
</evidence>
<evidence type="ECO:0000313" key="8">
    <source>
        <dbReference type="EMBL" id="CAF1270037.1"/>
    </source>
</evidence>
<organism evidence="8 9">
    <name type="scientific">Rotaria sordida</name>
    <dbReference type="NCBI Taxonomy" id="392033"/>
    <lineage>
        <taxon>Eukaryota</taxon>
        <taxon>Metazoa</taxon>
        <taxon>Spiralia</taxon>
        <taxon>Gnathifera</taxon>
        <taxon>Rotifera</taxon>
        <taxon>Eurotatoria</taxon>
        <taxon>Bdelloidea</taxon>
        <taxon>Philodinida</taxon>
        <taxon>Philodinidae</taxon>
        <taxon>Rotaria</taxon>
    </lineage>
</organism>
<dbReference type="InterPro" id="IPR018314">
    <property type="entry name" value="RsmB/NOL1/NOP2-like_CS"/>
</dbReference>
<keyword evidence="5 6" id="KW-0694">RNA-binding</keyword>
<name>A0A815BGZ3_9BILA</name>
<reference evidence="8" key="1">
    <citation type="submission" date="2021-02" db="EMBL/GenBank/DDBJ databases">
        <authorList>
            <person name="Nowell W R."/>
        </authorList>
    </citation>
    <scope>NUCLEOTIDE SEQUENCE</scope>
</reference>
<gene>
    <name evidence="8" type="ORF">SEV965_LOCUS24700</name>
</gene>
<comment type="caution">
    <text evidence="6">Lacks conserved residue(s) required for the propagation of feature annotation.</text>
</comment>
<dbReference type="Proteomes" id="UP000663889">
    <property type="component" value="Unassembled WGS sequence"/>
</dbReference>
<dbReference type="PANTHER" id="PTHR22808:SF1">
    <property type="entry name" value="RNA CYTOSINE-C(5)-METHYLTRANSFERASE NSUN2-RELATED"/>
    <property type="match status" value="1"/>
</dbReference>
<dbReference type="GO" id="GO:0030488">
    <property type="term" value="P:tRNA methylation"/>
    <property type="evidence" value="ECO:0007669"/>
    <property type="project" value="TreeGrafter"/>
</dbReference>
<evidence type="ECO:0000256" key="3">
    <source>
        <dbReference type="ARBA" id="ARBA00022679"/>
    </source>
</evidence>
<dbReference type="PROSITE" id="PS01153">
    <property type="entry name" value="NOL1_NOP2_SUN"/>
    <property type="match status" value="1"/>
</dbReference>
<dbReference type="InterPro" id="IPR049560">
    <property type="entry name" value="MeTrfase_RsmB-F_NOP2_cat"/>
</dbReference>
<dbReference type="Gene3D" id="3.40.50.150">
    <property type="entry name" value="Vaccinia Virus protein VP39"/>
    <property type="match status" value="1"/>
</dbReference>
<feature type="domain" description="SAM-dependent MTase RsmB/NOP-type" evidence="7">
    <location>
        <begin position="394"/>
        <end position="700"/>
    </location>
</feature>
<feature type="binding site" evidence="6">
    <location>
        <begin position="508"/>
        <end position="514"/>
    </location>
    <ligand>
        <name>S-adenosyl-L-methionine</name>
        <dbReference type="ChEBI" id="CHEBI:59789"/>
    </ligand>
</feature>
<dbReference type="GO" id="GO:0016428">
    <property type="term" value="F:tRNA (cytidine-5-)-methyltransferase activity"/>
    <property type="evidence" value="ECO:0007669"/>
    <property type="project" value="TreeGrafter"/>
</dbReference>
<dbReference type="GO" id="GO:0000049">
    <property type="term" value="F:tRNA binding"/>
    <property type="evidence" value="ECO:0007669"/>
    <property type="project" value="TreeGrafter"/>
</dbReference>
<dbReference type="AlphaFoldDB" id="A0A815BGZ3"/>
<dbReference type="EMBL" id="CAJNOU010001924">
    <property type="protein sequence ID" value="CAF1270037.1"/>
    <property type="molecule type" value="Genomic_DNA"/>
</dbReference>
<keyword evidence="4 6" id="KW-0949">S-adenosyl-L-methionine</keyword>
<evidence type="ECO:0000256" key="6">
    <source>
        <dbReference type="PROSITE-ProRule" id="PRU01023"/>
    </source>
</evidence>
<dbReference type="Pfam" id="PF01189">
    <property type="entry name" value="Methyltr_RsmB-F"/>
    <property type="match status" value="1"/>
</dbReference>
<protein>
    <recommendedName>
        <fullName evidence="7">SAM-dependent MTase RsmB/NOP-type domain-containing protein</fullName>
    </recommendedName>
</protein>
<comment type="caution">
    <text evidence="8">The sequence shown here is derived from an EMBL/GenBank/DDBJ whole genome shotgun (WGS) entry which is preliminary data.</text>
</comment>
<dbReference type="GO" id="GO:0005737">
    <property type="term" value="C:cytoplasm"/>
    <property type="evidence" value="ECO:0007669"/>
    <property type="project" value="TreeGrafter"/>
</dbReference>
<dbReference type="FunFam" id="3.40.50.150:FF:000271">
    <property type="entry name" value="NOL1/NOP2/Sun family protein"/>
    <property type="match status" value="1"/>
</dbReference>
<sequence>MDRYTHFEDLSNEIFFEIFDYLHALEIFTGFTSLNKRISSILQSIPLRILILYDHSRRQVDFISSHLTFHAHQVISINIYDKIRDYTSIIDLLFNRHNFINLESCLLVANSSITKLENVIKRIKTLNKLVSFCICAPNDYNISTIDRSDLTRIMLMHKSSLHSIELHYRYDYMDIVSISTASINENDLPILPHVISFDFEILARCDSRSIGYILRSMPNLMYFYFLLTIEKGAWPFSGELLDGHAWQEMLESYVPHLSKFEFHMAIAKKYPRLNFDIVVNSFEYFVKKYFNWNITIDRWKFYCRPREEFVMLRTFNYRKHKASLCIGIPIIYGGSFATQSTASNNHHLFYSDIEKLIIFITKKIPIVTWSSARFQQIKYLIAMNLVPDDEWDAFLAALKEPLPVTFRVTGFRTHTFAIMHLIRERYFQPFESSTTIDKPKELVWYPGSLAWQLNLSRNQLRSSTELQKLKEFLYEQTEHGNISRQEAVSMIPPLVLDIQPHHKILDMCAAPASKTAQIIECLHRDESNPIPSGFVIANNVDNKRCYTLVHQVKRLESPCFAIMNHDAANLPNLKTNDGNILFDRILCDVPCSGDGTLRKNPDLWKKWNPGHASSLQSIQLRIATRGIQLLAPGGLMVYSTCSMNPIENEAVVSQLLQTFQGQISLMNINDKLPDLRTIPGLKIPKNMQSLVRPNMFPPFK</sequence>
<dbReference type="InterPro" id="IPR029063">
    <property type="entry name" value="SAM-dependent_MTases_sf"/>
</dbReference>
<evidence type="ECO:0000313" key="9">
    <source>
        <dbReference type="Proteomes" id="UP000663889"/>
    </source>
</evidence>
<keyword evidence="3 6" id="KW-0808">Transferase</keyword>
<dbReference type="PROSITE" id="PS51686">
    <property type="entry name" value="SAM_MT_RSMB_NOP"/>
    <property type="match status" value="1"/>
</dbReference>
<dbReference type="InterPro" id="IPR023267">
    <property type="entry name" value="RCMT"/>
</dbReference>
<feature type="binding site" evidence="6">
    <location>
        <position position="588"/>
    </location>
    <ligand>
        <name>S-adenosyl-L-methionine</name>
        <dbReference type="ChEBI" id="CHEBI:59789"/>
    </ligand>
</feature>
<feature type="binding site" evidence="6">
    <location>
        <position position="566"/>
    </location>
    <ligand>
        <name>S-adenosyl-L-methionine</name>
        <dbReference type="ChEBI" id="CHEBI:59789"/>
    </ligand>
</feature>
<comment type="similarity">
    <text evidence="1 6">Belongs to the class I-like SAM-binding methyltransferase superfamily. RsmB/NOP family.</text>
</comment>
<evidence type="ECO:0000256" key="2">
    <source>
        <dbReference type="ARBA" id="ARBA00022603"/>
    </source>
</evidence>
<dbReference type="InterPro" id="IPR001678">
    <property type="entry name" value="MeTrfase_RsmB-F_NOP2_dom"/>
</dbReference>
<evidence type="ECO:0000256" key="1">
    <source>
        <dbReference type="ARBA" id="ARBA00007494"/>
    </source>
</evidence>
<evidence type="ECO:0000256" key="4">
    <source>
        <dbReference type="ARBA" id="ARBA00022691"/>
    </source>
</evidence>
<accession>A0A815BGZ3</accession>
<dbReference type="GO" id="GO:0005634">
    <property type="term" value="C:nucleus"/>
    <property type="evidence" value="ECO:0007669"/>
    <property type="project" value="TreeGrafter"/>
</dbReference>
<dbReference type="PANTHER" id="PTHR22808">
    <property type="entry name" value="NCL1 YEAST -RELATED NOL1/NOP2/FMU SUN DOMAIN-CONTAINING"/>
    <property type="match status" value="1"/>
</dbReference>
<evidence type="ECO:0000256" key="5">
    <source>
        <dbReference type="ARBA" id="ARBA00022884"/>
    </source>
</evidence>